<evidence type="ECO:0000313" key="2">
    <source>
        <dbReference type="EMBL" id="NOJ44256.1"/>
    </source>
</evidence>
<organism evidence="2 3">
    <name type="scientific">Bradyrhizobium australiense</name>
    <dbReference type="NCBI Taxonomy" id="2721161"/>
    <lineage>
        <taxon>Bacteria</taxon>
        <taxon>Pseudomonadati</taxon>
        <taxon>Pseudomonadota</taxon>
        <taxon>Alphaproteobacteria</taxon>
        <taxon>Hyphomicrobiales</taxon>
        <taxon>Nitrobacteraceae</taxon>
        <taxon>Bradyrhizobium</taxon>
    </lineage>
</organism>
<feature type="domain" description="HTH cro/C1-type" evidence="1">
    <location>
        <begin position="33"/>
        <end position="88"/>
    </location>
</feature>
<gene>
    <name evidence="2" type="ORF">HCN58_32725</name>
</gene>
<protein>
    <submittedName>
        <fullName evidence="2">Helix-turn-helix transcriptional regulator</fullName>
    </submittedName>
</protein>
<dbReference type="GO" id="GO:0003677">
    <property type="term" value="F:DNA binding"/>
    <property type="evidence" value="ECO:0007669"/>
    <property type="project" value="InterPro"/>
</dbReference>
<reference evidence="2 3" key="1">
    <citation type="submission" date="2020-03" db="EMBL/GenBank/DDBJ databases">
        <title>Bradyrhizobium diversity isolated from nodules of Indigofera sp.</title>
        <authorList>
            <person name="Klepa M."/>
            <person name="Helene L."/>
            <person name="Hungria M."/>
        </authorList>
    </citation>
    <scope>NUCLEOTIDE SEQUENCE [LARGE SCALE GENOMIC DNA]</scope>
    <source>
        <strain evidence="2 3">WSM 1791</strain>
    </source>
</reference>
<dbReference type="RefSeq" id="WP_171583454.1">
    <property type="nucleotide sequence ID" value="NZ_JAAVLX010000015.1"/>
</dbReference>
<proteinExistence type="predicted"/>
<dbReference type="Gene3D" id="1.10.260.40">
    <property type="entry name" value="lambda repressor-like DNA-binding domains"/>
    <property type="match status" value="1"/>
</dbReference>
<dbReference type="PROSITE" id="PS50943">
    <property type="entry name" value="HTH_CROC1"/>
    <property type="match status" value="1"/>
</dbReference>
<dbReference type="CDD" id="cd00093">
    <property type="entry name" value="HTH_XRE"/>
    <property type="match status" value="1"/>
</dbReference>
<name>A0A7Y4GYB7_9BRAD</name>
<dbReference type="AlphaFoldDB" id="A0A7Y4GYB7"/>
<dbReference type="SUPFAM" id="SSF47413">
    <property type="entry name" value="lambda repressor-like DNA-binding domains"/>
    <property type="match status" value="1"/>
</dbReference>
<accession>A0A7Y4GYB7</accession>
<dbReference type="Pfam" id="PF01381">
    <property type="entry name" value="HTH_3"/>
    <property type="match status" value="1"/>
</dbReference>
<comment type="caution">
    <text evidence="2">The sequence shown here is derived from an EMBL/GenBank/DDBJ whole genome shotgun (WGS) entry which is preliminary data.</text>
</comment>
<dbReference type="Proteomes" id="UP000544122">
    <property type="component" value="Unassembled WGS sequence"/>
</dbReference>
<dbReference type="InterPro" id="IPR010982">
    <property type="entry name" value="Lambda_DNA-bd_dom_sf"/>
</dbReference>
<dbReference type="SMART" id="SM00530">
    <property type="entry name" value="HTH_XRE"/>
    <property type="match status" value="1"/>
</dbReference>
<dbReference type="EMBL" id="JAAVLX010000015">
    <property type="protein sequence ID" value="NOJ44256.1"/>
    <property type="molecule type" value="Genomic_DNA"/>
</dbReference>
<sequence length="110" mass="12428">MKRGKHQDVSAERAAAKAVPDAKQLRKLAGDWLKQRRADAELSQADLAARLGLKYYTFISQVENGFSRVPTEIMGAWARELGLEPAAFARHLLMYYEPELHRLLFGAESK</sequence>
<keyword evidence="3" id="KW-1185">Reference proteome</keyword>
<dbReference type="InterPro" id="IPR001387">
    <property type="entry name" value="Cro/C1-type_HTH"/>
</dbReference>
<evidence type="ECO:0000313" key="3">
    <source>
        <dbReference type="Proteomes" id="UP000544122"/>
    </source>
</evidence>
<evidence type="ECO:0000259" key="1">
    <source>
        <dbReference type="PROSITE" id="PS50943"/>
    </source>
</evidence>